<keyword evidence="1" id="KW-0812">Transmembrane</keyword>
<evidence type="ECO:0008006" key="4">
    <source>
        <dbReference type="Google" id="ProtNLM"/>
    </source>
</evidence>
<evidence type="ECO:0000313" key="3">
    <source>
        <dbReference type="Proteomes" id="UP001642540"/>
    </source>
</evidence>
<evidence type="ECO:0000256" key="1">
    <source>
        <dbReference type="SAM" id="Phobius"/>
    </source>
</evidence>
<feature type="transmembrane region" description="Helical" evidence="1">
    <location>
        <begin position="12"/>
        <end position="33"/>
    </location>
</feature>
<dbReference type="Proteomes" id="UP001642540">
    <property type="component" value="Unassembled WGS sequence"/>
</dbReference>
<comment type="caution">
    <text evidence="2">The sequence shown here is derived from an EMBL/GenBank/DDBJ whole genome shotgun (WGS) entry which is preliminary data.</text>
</comment>
<dbReference type="PANTHER" id="PTHR34009">
    <property type="entry name" value="PROTEIN STAR"/>
    <property type="match status" value="1"/>
</dbReference>
<keyword evidence="1" id="KW-0472">Membrane</keyword>
<organism evidence="2 3">
    <name type="scientific">Orchesella dallaii</name>
    <dbReference type="NCBI Taxonomy" id="48710"/>
    <lineage>
        <taxon>Eukaryota</taxon>
        <taxon>Metazoa</taxon>
        <taxon>Ecdysozoa</taxon>
        <taxon>Arthropoda</taxon>
        <taxon>Hexapoda</taxon>
        <taxon>Collembola</taxon>
        <taxon>Entomobryomorpha</taxon>
        <taxon>Entomobryoidea</taxon>
        <taxon>Orchesellidae</taxon>
        <taxon>Orchesellinae</taxon>
        <taxon>Orchesella</taxon>
    </lineage>
</organism>
<evidence type="ECO:0000313" key="2">
    <source>
        <dbReference type="EMBL" id="CAL8093451.1"/>
    </source>
</evidence>
<reference evidence="2 3" key="1">
    <citation type="submission" date="2024-08" db="EMBL/GenBank/DDBJ databases">
        <authorList>
            <person name="Cucini C."/>
            <person name="Frati F."/>
        </authorList>
    </citation>
    <scope>NUCLEOTIDE SEQUENCE [LARGE SCALE GENOMIC DNA]</scope>
</reference>
<dbReference type="EMBL" id="CAXLJM020000026">
    <property type="protein sequence ID" value="CAL8093451.1"/>
    <property type="molecule type" value="Genomic_DNA"/>
</dbReference>
<gene>
    <name evidence="2" type="ORF">ODALV1_LOCUS8505</name>
</gene>
<proteinExistence type="predicted"/>
<dbReference type="PANTHER" id="PTHR34009:SF2">
    <property type="entry name" value="PROTEIN STAR"/>
    <property type="match status" value="1"/>
</dbReference>
<keyword evidence="1" id="KW-1133">Transmembrane helix</keyword>
<protein>
    <recommendedName>
        <fullName evidence="4">Protein Star</fullName>
    </recommendedName>
</protein>
<dbReference type="InterPro" id="IPR053202">
    <property type="entry name" value="EGF_Rcpt_Signaling_Reg"/>
</dbReference>
<sequence>MLLKKSGLKSRVKYGVLIPLFMLTSYIVLAITFNRRVTPKPNGAHTTASENQGILLQKYIAKEITLTAPPFPKTLPNLENREAWKGEITAYVHSLLEGKKNGFFIEAGANDGEFYSNTLALELLSGWTGLLVEPIPTAHTPLLAKRRNAWVANCCLSPEPKATTVC</sequence>
<accession>A0ABP1Q945</accession>
<keyword evidence="3" id="KW-1185">Reference proteome</keyword>
<name>A0ABP1Q945_9HEXA</name>